<accession>A0ACB7VUY9</accession>
<gene>
    <name evidence="1" type="ORF">IHE45_06G011100</name>
</gene>
<proteinExistence type="predicted"/>
<evidence type="ECO:0000313" key="2">
    <source>
        <dbReference type="Proteomes" id="UP000827976"/>
    </source>
</evidence>
<organism evidence="1 2">
    <name type="scientific">Dioscorea alata</name>
    <name type="common">Purple yam</name>
    <dbReference type="NCBI Taxonomy" id="55571"/>
    <lineage>
        <taxon>Eukaryota</taxon>
        <taxon>Viridiplantae</taxon>
        <taxon>Streptophyta</taxon>
        <taxon>Embryophyta</taxon>
        <taxon>Tracheophyta</taxon>
        <taxon>Spermatophyta</taxon>
        <taxon>Magnoliopsida</taxon>
        <taxon>Liliopsida</taxon>
        <taxon>Dioscoreales</taxon>
        <taxon>Dioscoreaceae</taxon>
        <taxon>Dioscorea</taxon>
    </lineage>
</organism>
<sequence>MATDSWSQFLSKRHQSTLQSRFDLYLGFDELDGGDDESRTEFLCPFCNEDFDILGLGCHIDDEHPVEARNGICPVCVDTVGVDLVGHITMQHANYFKMQRRRRLRKGSTGTHSIPSLMKSEYRQGSLHSFLGGSCSAPVSASAVPDPLLSSFILTMPVADSSKDVLALSLDESSATYKSSDDNLVESVELSMSDQNQQEKAQRSEFVRELVLSTIF</sequence>
<comment type="caution">
    <text evidence="1">The sequence shown here is derived from an EMBL/GenBank/DDBJ whole genome shotgun (WGS) entry which is preliminary data.</text>
</comment>
<dbReference type="Proteomes" id="UP000827976">
    <property type="component" value="Chromosome 6"/>
</dbReference>
<dbReference type="EMBL" id="CM037016">
    <property type="protein sequence ID" value="KAH7678654.1"/>
    <property type="molecule type" value="Genomic_DNA"/>
</dbReference>
<keyword evidence="2" id="KW-1185">Reference proteome</keyword>
<reference evidence="2" key="1">
    <citation type="journal article" date="2022" name="Nat. Commun.">
        <title>Chromosome evolution and the genetic basis of agronomically important traits in greater yam.</title>
        <authorList>
            <person name="Bredeson J.V."/>
            <person name="Lyons J.B."/>
            <person name="Oniyinde I.O."/>
            <person name="Okereke N.R."/>
            <person name="Kolade O."/>
            <person name="Nnabue I."/>
            <person name="Nwadili C.O."/>
            <person name="Hribova E."/>
            <person name="Parker M."/>
            <person name="Nwogha J."/>
            <person name="Shu S."/>
            <person name="Carlson J."/>
            <person name="Kariba R."/>
            <person name="Muthemba S."/>
            <person name="Knop K."/>
            <person name="Barton G.J."/>
            <person name="Sherwood A.V."/>
            <person name="Lopez-Montes A."/>
            <person name="Asiedu R."/>
            <person name="Jamnadass R."/>
            <person name="Muchugi A."/>
            <person name="Goodstein D."/>
            <person name="Egesi C.N."/>
            <person name="Featherston J."/>
            <person name="Asfaw A."/>
            <person name="Simpson G.G."/>
            <person name="Dolezel J."/>
            <person name="Hendre P.S."/>
            <person name="Van Deynze A."/>
            <person name="Kumar P.L."/>
            <person name="Obidiegwu J.E."/>
            <person name="Bhattacharjee R."/>
            <person name="Rokhsar D.S."/>
        </authorList>
    </citation>
    <scope>NUCLEOTIDE SEQUENCE [LARGE SCALE GENOMIC DNA]</scope>
    <source>
        <strain evidence="2">cv. TDa95/00328</strain>
    </source>
</reference>
<evidence type="ECO:0000313" key="1">
    <source>
        <dbReference type="EMBL" id="KAH7678654.1"/>
    </source>
</evidence>
<protein>
    <submittedName>
        <fullName evidence="1">Zinc finger RING/FYVE/PHD-type protein</fullName>
    </submittedName>
</protein>
<name>A0ACB7VUY9_DIOAL</name>